<sequence>MTKQQVPRFFRECVVGSSAAPLTIVDSWHGFRDHEYLVSEVPAGKELKLMTIPPGATSLYQPLDVYFFWPFKRFIRRIHEHVLHFRPDFNGFSRDNTLKAVSQTYRQFCAPVFRRCFPYAWVAAGYVDTHPGHFSTPANYAFDEVPVDTYNGEIKQWTGATVWRDAGGQQYHVWKRPSIEMQKENN</sequence>
<name>A0A183GDH7_HELPZ</name>
<keyword evidence="2" id="KW-1185">Reference proteome</keyword>
<evidence type="ECO:0000313" key="2">
    <source>
        <dbReference type="Proteomes" id="UP000050761"/>
    </source>
</evidence>
<evidence type="ECO:0000313" key="1">
    <source>
        <dbReference type="EMBL" id="VDP19252.1"/>
    </source>
</evidence>
<accession>A0A183GDH7</accession>
<dbReference type="AlphaFoldDB" id="A0A183GDH7"/>
<dbReference type="OrthoDB" id="5842246at2759"/>
<accession>A0A3P8AY43</accession>
<evidence type="ECO:0000313" key="3">
    <source>
        <dbReference type="WBParaSite" id="HPBE_0002030001-mRNA-1"/>
    </source>
</evidence>
<organism evidence="2 3">
    <name type="scientific">Heligmosomoides polygyrus</name>
    <name type="common">Parasitic roundworm</name>
    <dbReference type="NCBI Taxonomy" id="6339"/>
    <lineage>
        <taxon>Eukaryota</taxon>
        <taxon>Metazoa</taxon>
        <taxon>Ecdysozoa</taxon>
        <taxon>Nematoda</taxon>
        <taxon>Chromadorea</taxon>
        <taxon>Rhabditida</taxon>
        <taxon>Rhabditina</taxon>
        <taxon>Rhabditomorpha</taxon>
        <taxon>Strongyloidea</taxon>
        <taxon>Heligmosomidae</taxon>
        <taxon>Heligmosomoides</taxon>
    </lineage>
</organism>
<protein>
    <submittedName>
        <fullName evidence="3">DDE-1 domain-containing protein</fullName>
    </submittedName>
</protein>
<gene>
    <name evidence="1" type="ORF">HPBE_LOCUS20299</name>
</gene>
<reference evidence="1 2" key="1">
    <citation type="submission" date="2018-11" db="EMBL/GenBank/DDBJ databases">
        <authorList>
            <consortium name="Pathogen Informatics"/>
        </authorList>
    </citation>
    <scope>NUCLEOTIDE SEQUENCE [LARGE SCALE GENOMIC DNA]</scope>
</reference>
<dbReference type="WBParaSite" id="HPBE_0002030001-mRNA-1">
    <property type="protein sequence ID" value="HPBE_0002030001-mRNA-1"/>
    <property type="gene ID" value="HPBE_0002030001"/>
</dbReference>
<dbReference type="Proteomes" id="UP000050761">
    <property type="component" value="Unassembled WGS sequence"/>
</dbReference>
<proteinExistence type="predicted"/>
<dbReference type="EMBL" id="UZAH01032031">
    <property type="protein sequence ID" value="VDP19252.1"/>
    <property type="molecule type" value="Genomic_DNA"/>
</dbReference>
<reference evidence="3" key="2">
    <citation type="submission" date="2019-09" db="UniProtKB">
        <authorList>
            <consortium name="WormBaseParasite"/>
        </authorList>
    </citation>
    <scope>IDENTIFICATION</scope>
</reference>